<evidence type="ECO:0000256" key="8">
    <source>
        <dbReference type="ARBA" id="ARBA00023316"/>
    </source>
</evidence>
<dbReference type="RefSeq" id="WP_150893385.1">
    <property type="nucleotide sequence ID" value="NZ_VYUY01000010.1"/>
</dbReference>
<dbReference type="GO" id="GO:0008237">
    <property type="term" value="F:metallopeptidase activity"/>
    <property type="evidence" value="ECO:0007669"/>
    <property type="project" value="UniProtKB-KW"/>
</dbReference>
<keyword evidence="7 9" id="KW-0482">Metalloprotease</keyword>
<evidence type="ECO:0000256" key="5">
    <source>
        <dbReference type="ARBA" id="ARBA00022833"/>
    </source>
</evidence>
<feature type="signal peptide" evidence="11">
    <location>
        <begin position="1"/>
        <end position="22"/>
    </location>
</feature>
<dbReference type="Gene3D" id="3.30.1380.10">
    <property type="match status" value="1"/>
</dbReference>
<dbReference type="InterPro" id="IPR009045">
    <property type="entry name" value="Zn_M74/Hedgehog-like"/>
</dbReference>
<keyword evidence="3 9" id="KW-0479">Metal-binding</keyword>
<keyword evidence="13" id="KW-1185">Reference proteome</keyword>
<dbReference type="CDD" id="cd14817">
    <property type="entry name" value="D-Ala-D-Ala_dipeptidase_VanX"/>
    <property type="match status" value="1"/>
</dbReference>
<feature type="binding site" evidence="9">
    <location>
        <position position="157"/>
    </location>
    <ligand>
        <name>Zn(2+)</name>
        <dbReference type="ChEBI" id="CHEBI:29105"/>
        <note>catalytic</note>
    </ligand>
</feature>
<evidence type="ECO:0000256" key="2">
    <source>
        <dbReference type="ARBA" id="ARBA00022670"/>
    </source>
</evidence>
<evidence type="ECO:0000256" key="3">
    <source>
        <dbReference type="ARBA" id="ARBA00022723"/>
    </source>
</evidence>
<comment type="cofactor">
    <cofactor evidence="9">
        <name>Zn(2+)</name>
        <dbReference type="ChEBI" id="CHEBI:29105"/>
    </cofactor>
    <text evidence="9">Binds 1 zinc ion per subunit.</text>
</comment>
<accession>A0A5N0TER7</accession>
<protein>
    <recommendedName>
        <fullName evidence="9 10">D-alanyl-D-alanine dipeptidase</fullName>
        <shortName evidence="9 10">D-Ala-D-Ala dipeptidase</shortName>
        <ecNumber evidence="9 10">3.4.13.22</ecNumber>
    </recommendedName>
</protein>
<dbReference type="Pfam" id="PF01427">
    <property type="entry name" value="Peptidase_M15"/>
    <property type="match status" value="1"/>
</dbReference>
<evidence type="ECO:0000256" key="10">
    <source>
        <dbReference type="PIRNR" id="PIRNR026671"/>
    </source>
</evidence>
<dbReference type="GO" id="GO:0160237">
    <property type="term" value="F:D-Ala-D-Ala dipeptidase activity"/>
    <property type="evidence" value="ECO:0007669"/>
    <property type="project" value="UniProtKB-EC"/>
</dbReference>
<feature type="binding site" evidence="9">
    <location>
        <position position="228"/>
    </location>
    <ligand>
        <name>Zn(2+)</name>
        <dbReference type="ChEBI" id="CHEBI:29105"/>
        <note>catalytic</note>
    </ligand>
</feature>
<comment type="caution">
    <text evidence="12">The sequence shown here is derived from an EMBL/GenBank/DDBJ whole genome shotgun (WGS) entry which is preliminary data.</text>
</comment>
<proteinExistence type="inferred from homology"/>
<dbReference type="PROSITE" id="PS51257">
    <property type="entry name" value="PROKAR_LIPOPROTEIN"/>
    <property type="match status" value="1"/>
</dbReference>
<gene>
    <name evidence="12" type="ORF">F6B40_09420</name>
</gene>
<evidence type="ECO:0000256" key="6">
    <source>
        <dbReference type="ARBA" id="ARBA00022997"/>
    </source>
</evidence>
<comment type="function">
    <text evidence="9 10">Catalyzes hydrolysis of the D-alanyl-D-alanine dipeptide.</text>
</comment>
<reference evidence="13" key="1">
    <citation type="submission" date="2019-09" db="EMBL/GenBank/DDBJ databases">
        <title>Mumia zhuanghuii sp. nov. isolated from the intestinal contents of plateau pika (Ochotona curzoniae) in the Qinghai-Tibet plateau of China.</title>
        <authorList>
            <person name="Tian Z."/>
        </authorList>
    </citation>
    <scope>NUCLEOTIDE SEQUENCE [LARGE SCALE GENOMIC DNA]</scope>
    <source>
        <strain evidence="13">L-033</strain>
    </source>
</reference>
<evidence type="ECO:0000256" key="9">
    <source>
        <dbReference type="HAMAP-Rule" id="MF_01924"/>
    </source>
</evidence>
<feature type="active site" description="Proton donor/acceptor" evidence="9">
    <location>
        <position position="225"/>
    </location>
</feature>
<keyword evidence="11" id="KW-0732">Signal</keyword>
<keyword evidence="8 10" id="KW-0961">Cell wall biogenesis/degradation</keyword>
<dbReference type="GO" id="GO:0008270">
    <property type="term" value="F:zinc ion binding"/>
    <property type="evidence" value="ECO:0007669"/>
    <property type="project" value="UniProtKB-UniRule"/>
</dbReference>
<comment type="similarity">
    <text evidence="9 10">Belongs to the peptidase M15D family.</text>
</comment>
<evidence type="ECO:0000256" key="11">
    <source>
        <dbReference type="SAM" id="SignalP"/>
    </source>
</evidence>
<name>A0A5N0TER7_9MICO</name>
<keyword evidence="6 9" id="KW-0224">Dipeptidase</keyword>
<dbReference type="HAMAP" id="MF_01924">
    <property type="entry name" value="A_A_dipeptidase"/>
    <property type="match status" value="1"/>
</dbReference>
<evidence type="ECO:0000256" key="7">
    <source>
        <dbReference type="ARBA" id="ARBA00023049"/>
    </source>
</evidence>
<dbReference type="GO" id="GO:0006508">
    <property type="term" value="P:proteolysis"/>
    <property type="evidence" value="ECO:0007669"/>
    <property type="project" value="UniProtKB-KW"/>
</dbReference>
<evidence type="ECO:0000256" key="4">
    <source>
        <dbReference type="ARBA" id="ARBA00022801"/>
    </source>
</evidence>
<keyword evidence="4 9" id="KW-0378">Hydrolase</keyword>
<comment type="catalytic activity">
    <reaction evidence="1 9 10">
        <text>D-alanyl-D-alanine + H2O = 2 D-alanine</text>
        <dbReference type="Rhea" id="RHEA:20661"/>
        <dbReference type="ChEBI" id="CHEBI:15377"/>
        <dbReference type="ChEBI" id="CHEBI:57416"/>
        <dbReference type="ChEBI" id="CHEBI:57822"/>
        <dbReference type="EC" id="3.4.13.22"/>
    </reaction>
</comment>
<dbReference type="Proteomes" id="UP000326838">
    <property type="component" value="Unassembled WGS sequence"/>
</dbReference>
<dbReference type="GO" id="GO:0071555">
    <property type="term" value="P:cell wall organization"/>
    <property type="evidence" value="ECO:0007669"/>
    <property type="project" value="UniProtKB-KW"/>
</dbReference>
<sequence length="246" mass="26503">MSRRITATALLVVALLTGCAAAPPVEAGHTTAPTASVSGAPLPDGFVHLADAVPDAIQEIRYASTYNFVGERIDGYEASAAILTAEAAAALREAGDILRTQGYVLKVFDAYRPQRAVDHFVRWAADPGDERMKQAFYPDVDTSRLFADGYIAEHSGHSRGSTVDVTLVGAATGREVWMGTPFDFFGLPSHHGAGDAEGVSADAAANRLILRDAMTAVGFVPLPEEWWHYRLADEPHPETYFDFPVR</sequence>
<dbReference type="PIRSF" id="PIRSF026671">
    <property type="entry name" value="AA_dipeptidase"/>
    <property type="match status" value="1"/>
</dbReference>
<organism evidence="12 13">
    <name type="scientific">Microbacterium caowuchunii</name>
    <dbReference type="NCBI Taxonomy" id="2614638"/>
    <lineage>
        <taxon>Bacteria</taxon>
        <taxon>Bacillati</taxon>
        <taxon>Actinomycetota</taxon>
        <taxon>Actinomycetes</taxon>
        <taxon>Micrococcales</taxon>
        <taxon>Microbacteriaceae</taxon>
        <taxon>Microbacterium</taxon>
    </lineage>
</organism>
<evidence type="ECO:0000313" key="12">
    <source>
        <dbReference type="EMBL" id="KAA9133613.1"/>
    </source>
</evidence>
<evidence type="ECO:0000256" key="1">
    <source>
        <dbReference type="ARBA" id="ARBA00001362"/>
    </source>
</evidence>
<dbReference type="EMBL" id="VYUY01000010">
    <property type="protein sequence ID" value="KAA9133613.1"/>
    <property type="molecule type" value="Genomic_DNA"/>
</dbReference>
<dbReference type="EC" id="3.4.13.22" evidence="9 10"/>
<dbReference type="PANTHER" id="PTHR43126">
    <property type="entry name" value="D-ALANYL-D-ALANINE DIPEPTIDASE"/>
    <property type="match status" value="1"/>
</dbReference>
<keyword evidence="5 9" id="KW-0862">Zinc</keyword>
<keyword evidence="2 9" id="KW-0645">Protease</keyword>
<dbReference type="SUPFAM" id="SSF55166">
    <property type="entry name" value="Hedgehog/DD-peptidase"/>
    <property type="match status" value="1"/>
</dbReference>
<dbReference type="AlphaFoldDB" id="A0A5N0TER7"/>
<dbReference type="InterPro" id="IPR000755">
    <property type="entry name" value="A_A_dipeptidase"/>
</dbReference>
<dbReference type="PANTHER" id="PTHR43126:SF1">
    <property type="entry name" value="D-ALANYL-D-ALANINE DIPEPTIDASE"/>
    <property type="match status" value="1"/>
</dbReference>
<evidence type="ECO:0000313" key="13">
    <source>
        <dbReference type="Proteomes" id="UP000326838"/>
    </source>
</evidence>
<feature type="binding site" evidence="9">
    <location>
        <position position="164"/>
    </location>
    <ligand>
        <name>Zn(2+)</name>
        <dbReference type="ChEBI" id="CHEBI:29105"/>
        <note>catalytic</note>
    </ligand>
</feature>
<feature type="chain" id="PRO_5038755980" description="D-alanyl-D-alanine dipeptidase" evidence="11">
    <location>
        <begin position="23"/>
        <end position="246"/>
    </location>
</feature>
<feature type="site" description="Transition state stabilizer" evidence="9">
    <location>
        <position position="112"/>
    </location>
</feature>